<dbReference type="PANTHER" id="PTHR30055:SF234">
    <property type="entry name" value="HTH-TYPE TRANSCRIPTIONAL REGULATOR BETI"/>
    <property type="match status" value="1"/>
</dbReference>
<dbReference type="InterPro" id="IPR050109">
    <property type="entry name" value="HTH-type_TetR-like_transc_reg"/>
</dbReference>
<protein>
    <submittedName>
        <fullName evidence="7">AcrR family transcriptional regulator</fullName>
    </submittedName>
</protein>
<dbReference type="Proteomes" id="UP000589626">
    <property type="component" value="Unassembled WGS sequence"/>
</dbReference>
<dbReference type="SUPFAM" id="SSF48498">
    <property type="entry name" value="Tetracyclin repressor-like, C-terminal domain"/>
    <property type="match status" value="1"/>
</dbReference>
<dbReference type="Pfam" id="PF00440">
    <property type="entry name" value="TetR_N"/>
    <property type="match status" value="1"/>
</dbReference>
<dbReference type="Gene3D" id="1.10.357.10">
    <property type="entry name" value="Tetracycline Repressor, domain 2"/>
    <property type="match status" value="1"/>
</dbReference>
<proteinExistence type="predicted"/>
<organism evidence="7 8">
    <name type="scientific">Nocardioides soli</name>
    <dbReference type="NCBI Taxonomy" id="1036020"/>
    <lineage>
        <taxon>Bacteria</taxon>
        <taxon>Bacillati</taxon>
        <taxon>Actinomycetota</taxon>
        <taxon>Actinomycetes</taxon>
        <taxon>Propionibacteriales</taxon>
        <taxon>Nocardioidaceae</taxon>
        <taxon>Nocardioides</taxon>
    </lineage>
</organism>
<evidence type="ECO:0000256" key="5">
    <source>
        <dbReference type="SAM" id="MobiDB-lite"/>
    </source>
</evidence>
<keyword evidence="2 4" id="KW-0238">DNA-binding</keyword>
<gene>
    <name evidence="7" type="ORF">FHU40_002982</name>
</gene>
<dbReference type="PRINTS" id="PR00455">
    <property type="entry name" value="HTHTETR"/>
</dbReference>
<feature type="region of interest" description="Disordered" evidence="5">
    <location>
        <begin position="1"/>
        <end position="23"/>
    </location>
</feature>
<keyword evidence="1" id="KW-0805">Transcription regulation</keyword>
<dbReference type="PROSITE" id="PS50977">
    <property type="entry name" value="HTH_TETR_2"/>
    <property type="match status" value="1"/>
</dbReference>
<name>A0A7W4VWP2_9ACTN</name>
<dbReference type="PROSITE" id="PS01081">
    <property type="entry name" value="HTH_TETR_1"/>
    <property type="match status" value="1"/>
</dbReference>
<evidence type="ECO:0000256" key="3">
    <source>
        <dbReference type="ARBA" id="ARBA00023163"/>
    </source>
</evidence>
<keyword evidence="3" id="KW-0804">Transcription</keyword>
<evidence type="ECO:0000256" key="2">
    <source>
        <dbReference type="ARBA" id="ARBA00023125"/>
    </source>
</evidence>
<dbReference type="InterPro" id="IPR009057">
    <property type="entry name" value="Homeodomain-like_sf"/>
</dbReference>
<sequence>MSAPGREASDQRPPARRRQRSDGLRNRVLVAEAAYDVFAEHGLRATVSQVAERAGVGNATVFRHFPTKADLLDEVARRWLGDWGRVMRRRLGATRQDALADLLPALFERLRCDRFTLDVLRAASLHPEVERARQETELLFTAALLRAIDDGQVRADITYADMAVLVLGVAGQLADFGDFDPDRWHRHAMLTWAAIRV</sequence>
<dbReference type="InterPro" id="IPR036271">
    <property type="entry name" value="Tet_transcr_reg_TetR-rel_C_sf"/>
</dbReference>
<dbReference type="InterPro" id="IPR023772">
    <property type="entry name" value="DNA-bd_HTH_TetR-type_CS"/>
</dbReference>
<dbReference type="PANTHER" id="PTHR30055">
    <property type="entry name" value="HTH-TYPE TRANSCRIPTIONAL REGULATOR RUTR"/>
    <property type="match status" value="1"/>
</dbReference>
<comment type="caution">
    <text evidence="7">The sequence shown here is derived from an EMBL/GenBank/DDBJ whole genome shotgun (WGS) entry which is preliminary data.</text>
</comment>
<feature type="DNA-binding region" description="H-T-H motif" evidence="4">
    <location>
        <begin position="46"/>
        <end position="65"/>
    </location>
</feature>
<accession>A0A7W4VWP2</accession>
<dbReference type="EMBL" id="JACHWR010000002">
    <property type="protein sequence ID" value="MBB3043164.1"/>
    <property type="molecule type" value="Genomic_DNA"/>
</dbReference>
<keyword evidence="8" id="KW-1185">Reference proteome</keyword>
<reference evidence="7 8" key="1">
    <citation type="submission" date="2020-08" db="EMBL/GenBank/DDBJ databases">
        <title>Sequencing the genomes of 1000 actinobacteria strains.</title>
        <authorList>
            <person name="Klenk H.-P."/>
        </authorList>
    </citation>
    <scope>NUCLEOTIDE SEQUENCE [LARGE SCALE GENOMIC DNA]</scope>
    <source>
        <strain evidence="7 8">DSM 105498</strain>
    </source>
</reference>
<evidence type="ECO:0000313" key="8">
    <source>
        <dbReference type="Proteomes" id="UP000589626"/>
    </source>
</evidence>
<dbReference type="GO" id="GO:0003700">
    <property type="term" value="F:DNA-binding transcription factor activity"/>
    <property type="evidence" value="ECO:0007669"/>
    <property type="project" value="TreeGrafter"/>
</dbReference>
<feature type="domain" description="HTH tetR-type" evidence="6">
    <location>
        <begin position="24"/>
        <end position="83"/>
    </location>
</feature>
<evidence type="ECO:0000256" key="1">
    <source>
        <dbReference type="ARBA" id="ARBA00023015"/>
    </source>
</evidence>
<dbReference type="SUPFAM" id="SSF46689">
    <property type="entry name" value="Homeodomain-like"/>
    <property type="match status" value="1"/>
</dbReference>
<dbReference type="InterPro" id="IPR001647">
    <property type="entry name" value="HTH_TetR"/>
</dbReference>
<dbReference type="GO" id="GO:0000976">
    <property type="term" value="F:transcription cis-regulatory region binding"/>
    <property type="evidence" value="ECO:0007669"/>
    <property type="project" value="TreeGrafter"/>
</dbReference>
<dbReference type="RefSeq" id="WP_183593050.1">
    <property type="nucleotide sequence ID" value="NZ_JACHWR010000002.1"/>
</dbReference>
<evidence type="ECO:0000313" key="7">
    <source>
        <dbReference type="EMBL" id="MBB3043164.1"/>
    </source>
</evidence>
<evidence type="ECO:0000256" key="4">
    <source>
        <dbReference type="PROSITE-ProRule" id="PRU00335"/>
    </source>
</evidence>
<evidence type="ECO:0000259" key="6">
    <source>
        <dbReference type="PROSITE" id="PS50977"/>
    </source>
</evidence>
<dbReference type="AlphaFoldDB" id="A0A7W4VWP2"/>